<evidence type="ECO:0000256" key="2">
    <source>
        <dbReference type="PIRSR" id="PIRSR637359-1"/>
    </source>
</evidence>
<comment type="caution">
    <text evidence="6">The sequence shown here is derived from an EMBL/GenBank/DDBJ whole genome shotgun (WGS) entry which is preliminary data.</text>
</comment>
<dbReference type="Proteomes" id="UP001230188">
    <property type="component" value="Unassembled WGS sequence"/>
</dbReference>
<accession>A0AAD7U912</accession>
<evidence type="ECO:0000313" key="7">
    <source>
        <dbReference type="Proteomes" id="UP001230188"/>
    </source>
</evidence>
<dbReference type="GO" id="GO:0008146">
    <property type="term" value="F:sulfotransferase activity"/>
    <property type="evidence" value="ECO:0007669"/>
    <property type="project" value="InterPro"/>
</dbReference>
<protein>
    <recommendedName>
        <fullName evidence="8">Sulfotransferase</fullName>
    </recommendedName>
</protein>
<keyword evidence="1" id="KW-0808">Transferase</keyword>
<keyword evidence="7" id="KW-1185">Reference proteome</keyword>
<dbReference type="Gene3D" id="3.40.50.300">
    <property type="entry name" value="P-loop containing nucleotide triphosphate hydrolases"/>
    <property type="match status" value="2"/>
</dbReference>
<dbReference type="InterPro" id="IPR027417">
    <property type="entry name" value="P-loop_NTPase"/>
</dbReference>
<keyword evidence="5" id="KW-0732">Signal</keyword>
<evidence type="ECO:0008006" key="8">
    <source>
        <dbReference type="Google" id="ProtNLM"/>
    </source>
</evidence>
<evidence type="ECO:0000313" key="6">
    <source>
        <dbReference type="EMBL" id="KAJ8600470.1"/>
    </source>
</evidence>
<evidence type="ECO:0000256" key="1">
    <source>
        <dbReference type="ARBA" id="ARBA00022679"/>
    </source>
</evidence>
<gene>
    <name evidence="6" type="ORF">CTAYLR_001480</name>
</gene>
<dbReference type="EMBL" id="JAQMWT010000523">
    <property type="protein sequence ID" value="KAJ8600470.1"/>
    <property type="molecule type" value="Genomic_DNA"/>
</dbReference>
<feature type="binding site" evidence="3">
    <location>
        <position position="256"/>
    </location>
    <ligand>
        <name>3'-phosphoadenylyl sulfate</name>
        <dbReference type="ChEBI" id="CHEBI:58339"/>
    </ligand>
</feature>
<evidence type="ECO:0000256" key="5">
    <source>
        <dbReference type="SAM" id="SignalP"/>
    </source>
</evidence>
<dbReference type="InterPro" id="IPR037359">
    <property type="entry name" value="NST/OST"/>
</dbReference>
<dbReference type="PANTHER" id="PTHR10605">
    <property type="entry name" value="HEPARAN SULFATE SULFOTRANSFERASE"/>
    <property type="match status" value="1"/>
</dbReference>
<dbReference type="AlphaFoldDB" id="A0AAD7U912"/>
<feature type="signal peptide" evidence="5">
    <location>
        <begin position="1"/>
        <end position="21"/>
    </location>
</feature>
<sequence length="570" mass="64119">MSKALVVAVVVVVVCLGASSASQQDEIVSGLRERVVRRLQAIREPLDRRLRDGSKKRPLGHEQLSQQEREGIRSGLLCGSRSRAGIKRAFPRSGVLEYVEGRASVAGMECERSDRGVVCCRPLASTISMVSTEHPAYWKMLSRFMDYEPGSFRCFPSLIIAGAQKCGSTALTGYLLHHPGIRFARHKELHYFDKNESLCLGSLFYLAQFPARGEFLTAEATPFYLADPRACARIHAQLPWAKLVVVVREPISRARSEYAMKNRRVDAQGDFATALATTETSARLLECLVSAGPRNTSRGLAGCAPRSLRESTKFPLFRASVMKQLRAARADDRKLFFEDFLRECFEPLDDGSKLDVGVASRVFQGNNPPPYSTRFRIRACFPEGVRERLSGEFGDVMRREISQLNACASRNFEWGVVPETPDHAATLVDTCVKVHTGITIQYVYRGLYAAQIARCARSVDKNNLVVIESDDLRNTPQRELDRVAKALGIRPFSYDPRIFQTDNLQRAIRDKYPTFENSGWQLTTTYQAPLDPTLRAELLAFFKPHNLLFFGLAGRHFPRWLDDRHHPGRS</sequence>
<reference evidence="6" key="1">
    <citation type="submission" date="2023-01" db="EMBL/GenBank/DDBJ databases">
        <title>Metagenome sequencing of chrysophaentin producing Chrysophaeum taylorii.</title>
        <authorList>
            <person name="Davison J."/>
            <person name="Bewley C."/>
        </authorList>
    </citation>
    <scope>NUCLEOTIDE SEQUENCE</scope>
    <source>
        <strain evidence="6">NIES-1699</strain>
    </source>
</reference>
<dbReference type="PANTHER" id="PTHR10605:SF56">
    <property type="entry name" value="BIFUNCTIONAL HEPARAN SULFATE N-DEACETYLASE_N-SULFOTRANSFERASE"/>
    <property type="match status" value="1"/>
</dbReference>
<feature type="chain" id="PRO_5042198376" description="Sulfotransferase" evidence="5">
    <location>
        <begin position="22"/>
        <end position="570"/>
    </location>
</feature>
<name>A0AAD7U912_9STRA</name>
<feature type="active site" description="For sulfotransferase activity" evidence="2">
    <location>
        <position position="165"/>
    </location>
</feature>
<feature type="region of interest" description="Disordered" evidence="4">
    <location>
        <begin position="50"/>
        <end position="70"/>
    </location>
</feature>
<evidence type="ECO:0000256" key="4">
    <source>
        <dbReference type="SAM" id="MobiDB-lite"/>
    </source>
</evidence>
<feature type="binding site" evidence="3">
    <location>
        <position position="248"/>
    </location>
    <ligand>
        <name>3'-phosphoadenylyl sulfate</name>
        <dbReference type="ChEBI" id="CHEBI:58339"/>
    </ligand>
</feature>
<organism evidence="6 7">
    <name type="scientific">Chrysophaeum taylorii</name>
    <dbReference type="NCBI Taxonomy" id="2483200"/>
    <lineage>
        <taxon>Eukaryota</taxon>
        <taxon>Sar</taxon>
        <taxon>Stramenopiles</taxon>
        <taxon>Ochrophyta</taxon>
        <taxon>Pelagophyceae</taxon>
        <taxon>Pelagomonadales</taxon>
        <taxon>Pelagomonadaceae</taxon>
        <taxon>Chrysophaeum</taxon>
    </lineage>
</organism>
<proteinExistence type="predicted"/>
<evidence type="ECO:0000256" key="3">
    <source>
        <dbReference type="PIRSR" id="PIRSR637359-2"/>
    </source>
</evidence>
<dbReference type="SUPFAM" id="SSF52540">
    <property type="entry name" value="P-loop containing nucleoside triphosphate hydrolases"/>
    <property type="match status" value="1"/>
</dbReference>